<keyword evidence="5 8" id="KW-0808">Transferase</keyword>
<dbReference type="InterPro" id="IPR007507">
    <property type="entry name" value="Glycos_transf_N"/>
</dbReference>
<comment type="function">
    <text evidence="1 8">Involved in lipopolysaccharide (LPS) biosynthesis. Catalyzes the transfer of 3-deoxy-D-manno-octulosonate (Kdo) residue(s) from CMP-Kdo to lipid IV(A), the tetraacyldisaccharide-1,4'-bisphosphate precursor of lipid A.</text>
</comment>
<dbReference type="InterPro" id="IPR039901">
    <property type="entry name" value="Kdotransferase"/>
</dbReference>
<organism evidence="10 11">
    <name type="scientific">Puniceibacterium sediminis</name>
    <dbReference type="NCBI Taxonomy" id="1608407"/>
    <lineage>
        <taxon>Bacteria</taxon>
        <taxon>Pseudomonadati</taxon>
        <taxon>Pseudomonadota</taxon>
        <taxon>Alphaproteobacteria</taxon>
        <taxon>Rhodobacterales</taxon>
        <taxon>Paracoccaceae</taxon>
        <taxon>Puniceibacterium</taxon>
    </lineage>
</organism>
<dbReference type="PANTHER" id="PTHR42755">
    <property type="entry name" value="3-DEOXY-MANNO-OCTULOSONATE CYTIDYLYLTRANSFERASE"/>
    <property type="match status" value="1"/>
</dbReference>
<dbReference type="Pfam" id="PF04413">
    <property type="entry name" value="Glycos_transf_N"/>
    <property type="match status" value="1"/>
</dbReference>
<accession>A0A238VEY3</accession>
<keyword evidence="8" id="KW-0448">Lipopolysaccharide biosynthesis</keyword>
<name>A0A238VEY3_9RHOB</name>
<comment type="subcellular location">
    <subcellularLocation>
        <location evidence="8">Cell membrane</location>
    </subcellularLocation>
</comment>
<evidence type="ECO:0000313" key="11">
    <source>
        <dbReference type="Proteomes" id="UP000198417"/>
    </source>
</evidence>
<dbReference type="InterPro" id="IPR038107">
    <property type="entry name" value="Glycos_transf_N_sf"/>
</dbReference>
<proteinExistence type="inferred from homology"/>
<dbReference type="GO" id="GO:0009245">
    <property type="term" value="P:lipid A biosynthetic process"/>
    <property type="evidence" value="ECO:0007669"/>
    <property type="project" value="TreeGrafter"/>
</dbReference>
<dbReference type="AlphaFoldDB" id="A0A238VEY3"/>
<comment type="similarity">
    <text evidence="8">Belongs to the glycosyltransferase group 1 family.</text>
</comment>
<comment type="catalytic activity">
    <reaction evidence="7 8">
        <text>lipid IVA (E. coli) + CMP-3-deoxy-beta-D-manno-octulosonate = alpha-Kdo-(2-&gt;6)-lipid IVA (E. coli) + CMP + H(+)</text>
        <dbReference type="Rhea" id="RHEA:28066"/>
        <dbReference type="ChEBI" id="CHEBI:15378"/>
        <dbReference type="ChEBI" id="CHEBI:58603"/>
        <dbReference type="ChEBI" id="CHEBI:60364"/>
        <dbReference type="ChEBI" id="CHEBI:60377"/>
        <dbReference type="ChEBI" id="CHEBI:85987"/>
        <dbReference type="EC" id="2.4.99.12"/>
    </reaction>
</comment>
<reference evidence="10 11" key="1">
    <citation type="submission" date="2017-06" db="EMBL/GenBank/DDBJ databases">
        <authorList>
            <person name="Kim H.J."/>
            <person name="Triplett B.A."/>
        </authorList>
    </citation>
    <scope>NUCLEOTIDE SEQUENCE [LARGE SCALE GENOMIC DNA]</scope>
    <source>
        <strain evidence="10 11">DSM 29052</strain>
    </source>
</reference>
<protein>
    <recommendedName>
        <fullName evidence="4 8">3-deoxy-D-manno-octulosonic acid transferase</fullName>
        <shortName evidence="8">Kdo transferase</shortName>
        <ecNumber evidence="3 8">2.4.99.12</ecNumber>
    </recommendedName>
    <alternativeName>
        <fullName evidence="6 8">Lipid IV(A) 3-deoxy-D-manno-octulosonic acid transferase</fullName>
    </alternativeName>
</protein>
<keyword evidence="11" id="KW-1185">Reference proteome</keyword>
<dbReference type="OrthoDB" id="9789797at2"/>
<feature type="domain" description="3-deoxy-D-manno-octulosonic-acid transferase N-terminal" evidence="9">
    <location>
        <begin position="24"/>
        <end position="184"/>
    </location>
</feature>
<dbReference type="GO" id="GO:0005886">
    <property type="term" value="C:plasma membrane"/>
    <property type="evidence" value="ECO:0007669"/>
    <property type="project" value="UniProtKB-SubCell"/>
</dbReference>
<dbReference type="UniPathway" id="UPA00958"/>
<evidence type="ECO:0000256" key="8">
    <source>
        <dbReference type="RuleBase" id="RU365103"/>
    </source>
</evidence>
<evidence type="ECO:0000256" key="7">
    <source>
        <dbReference type="ARBA" id="ARBA00049183"/>
    </source>
</evidence>
<dbReference type="Proteomes" id="UP000198417">
    <property type="component" value="Unassembled WGS sequence"/>
</dbReference>
<evidence type="ECO:0000256" key="4">
    <source>
        <dbReference type="ARBA" id="ARBA00019077"/>
    </source>
</evidence>
<dbReference type="RefSeq" id="WP_089269055.1">
    <property type="nucleotide sequence ID" value="NZ_FZNN01000002.1"/>
</dbReference>
<evidence type="ECO:0000256" key="2">
    <source>
        <dbReference type="ARBA" id="ARBA00004713"/>
    </source>
</evidence>
<evidence type="ECO:0000256" key="6">
    <source>
        <dbReference type="ARBA" id="ARBA00031445"/>
    </source>
</evidence>
<evidence type="ECO:0000256" key="3">
    <source>
        <dbReference type="ARBA" id="ARBA00012621"/>
    </source>
</evidence>
<evidence type="ECO:0000256" key="5">
    <source>
        <dbReference type="ARBA" id="ARBA00022679"/>
    </source>
</evidence>
<keyword evidence="8" id="KW-0472">Membrane</keyword>
<dbReference type="GO" id="GO:0043842">
    <property type="term" value="F:Kdo transferase activity"/>
    <property type="evidence" value="ECO:0007669"/>
    <property type="project" value="UniProtKB-EC"/>
</dbReference>
<evidence type="ECO:0000256" key="1">
    <source>
        <dbReference type="ARBA" id="ARBA00003394"/>
    </source>
</evidence>
<dbReference type="GO" id="GO:0009244">
    <property type="term" value="P:lipopolysaccharide core region biosynthetic process"/>
    <property type="evidence" value="ECO:0007669"/>
    <property type="project" value="UniProtKB-UniRule"/>
</dbReference>
<evidence type="ECO:0000313" key="10">
    <source>
        <dbReference type="EMBL" id="SNR32962.1"/>
    </source>
</evidence>
<dbReference type="Gene3D" id="3.40.50.11720">
    <property type="entry name" value="3-Deoxy-D-manno-octulosonic-acid transferase, N-terminal domain"/>
    <property type="match status" value="1"/>
</dbReference>
<gene>
    <name evidence="10" type="ORF">SAMN06265370_10273</name>
</gene>
<comment type="pathway">
    <text evidence="2 8">Bacterial outer membrane biogenesis; LPS core biosynthesis.</text>
</comment>
<evidence type="ECO:0000259" key="9">
    <source>
        <dbReference type="Pfam" id="PF04413"/>
    </source>
</evidence>
<sequence>MPRKPFSLKAYLALNRDRTGAVPADFLRAERPAGRLLWAHGDSLSRLRALVSVCQRIRQQRPELSVLVTGPDTLVDPGMIRDDLPGENVPEINAFLDHWAPDHCLWASHALRPALLHLASERGCGLTLIDADDREWTTPSARWLPDLAPATLGQFDSILATDESSERRLRRMGVSPENLTLAGPLTEAAVPPDCPIRQHEEMAALLVGRPLWLAARLHPDEVDVILRAHGRASRLAHRLLLFVVPDNPADQAVIAAQVDAAGFRVCHWDAGEMPDENTQIILASGPEELGLWYRLAPLAFIGGSLVPGRQGHDPLEAAALGSAILYGPAVGRHLASYSRLAEAGAARIVKDVDTLSAAVSQLIAPDRAAAMAHAGWDIISAGAAMTDQVVDLVLDRLDRMEAT</sequence>
<dbReference type="SUPFAM" id="SSF53756">
    <property type="entry name" value="UDP-Glycosyltransferase/glycogen phosphorylase"/>
    <property type="match status" value="1"/>
</dbReference>
<keyword evidence="8" id="KW-1003">Cell membrane</keyword>
<dbReference type="EMBL" id="FZNN01000002">
    <property type="protein sequence ID" value="SNR32962.1"/>
    <property type="molecule type" value="Genomic_DNA"/>
</dbReference>
<dbReference type="PANTHER" id="PTHR42755:SF1">
    <property type="entry name" value="3-DEOXY-D-MANNO-OCTULOSONIC ACID TRANSFERASE, MITOCHONDRIAL-RELATED"/>
    <property type="match status" value="1"/>
</dbReference>
<dbReference type="EC" id="2.4.99.12" evidence="3 8"/>
<dbReference type="Gene3D" id="3.40.50.2000">
    <property type="entry name" value="Glycogen Phosphorylase B"/>
    <property type="match status" value="1"/>
</dbReference>